<evidence type="ECO:0000256" key="3">
    <source>
        <dbReference type="ARBA" id="ARBA00022989"/>
    </source>
</evidence>
<feature type="transmembrane region" description="Helical" evidence="7">
    <location>
        <begin position="197"/>
        <end position="220"/>
    </location>
</feature>
<evidence type="ECO:0000256" key="4">
    <source>
        <dbReference type="ARBA" id="ARBA00023136"/>
    </source>
</evidence>
<feature type="transmembrane region" description="Helical" evidence="7">
    <location>
        <begin position="232"/>
        <end position="253"/>
    </location>
</feature>
<protein>
    <submittedName>
        <fullName evidence="9">Putative ubid family decarboxylase</fullName>
    </submittedName>
</protein>
<reference evidence="9 10" key="2">
    <citation type="submission" date="2015-05" db="EMBL/GenBank/DDBJ databases">
        <authorList>
            <person name="Morales-Cruz A."/>
            <person name="Amrine K.C."/>
            <person name="Cantu D."/>
        </authorList>
    </citation>
    <scope>NUCLEOTIDE SEQUENCE [LARGE SCALE GENOMIC DNA]</scope>
    <source>
        <strain evidence="9">UCRPC4</strain>
    </source>
</reference>
<feature type="transmembrane region" description="Helical" evidence="7">
    <location>
        <begin position="116"/>
        <end position="140"/>
    </location>
</feature>
<keyword evidence="10" id="KW-1185">Reference proteome</keyword>
<feature type="region of interest" description="Disordered" evidence="6">
    <location>
        <begin position="351"/>
        <end position="382"/>
    </location>
</feature>
<keyword evidence="4 7" id="KW-0472">Membrane</keyword>
<comment type="caution">
    <text evidence="9">The sequence shown here is derived from an EMBL/GenBank/DDBJ whole genome shotgun (WGS) entry which is preliminary data.</text>
</comment>
<dbReference type="EMBL" id="LCWF01000129">
    <property type="protein sequence ID" value="KKY18187.1"/>
    <property type="molecule type" value="Genomic_DNA"/>
</dbReference>
<dbReference type="AlphaFoldDB" id="A0A0G2E595"/>
<dbReference type="OrthoDB" id="3903189at2759"/>
<dbReference type="PANTHER" id="PTHR33048:SF30">
    <property type="entry name" value="FAMILY DECARBOXYLASE, PUTATIVE (AFU_ORTHOLOGUE AFUA_7G00920)-RELATED"/>
    <property type="match status" value="1"/>
</dbReference>
<sequence length="409" mass="46149">MDMNREADKRQVVSRYASRILQLGSIKKLQTEDYCMVFVAICYTVLTVELNNIGIYTNLIHPTEVAELEHDHVAQRIQGSKVVLIVEQFWCATIWGCKACLLMLYSTLTTASRQRILVYIVGAYVAVNYVVMLILFFGVWCRPFSQYWAFPVQNSQCATYHNHLIVNSVFNISSDIMMLCIPLPILVRLKLPLKKKIILCVVFSLGIFVILSAILSKYYSFSLPYGTEWTSWYVREIGTAVIVANIPHCWVLVRKAFHVRSFLSNGNSTARSRGGTGTFNRDGLKLSSHAAGMSRAGNNEPQSRWYKMKMVDNSSTPSASGIGFSRSESEERINQKPLEIYQDVRYHVDREHARGGDKSDADSLEKGLQGIHNGNSSPEFAGPLQQEEWKTKTVVTALPAPELTRKNSN</sequence>
<name>A0A0G2E595_PHACM</name>
<evidence type="ECO:0000256" key="6">
    <source>
        <dbReference type="SAM" id="MobiDB-lite"/>
    </source>
</evidence>
<gene>
    <name evidence="9" type="ORF">UCRPC4_g05072</name>
</gene>
<dbReference type="PANTHER" id="PTHR33048">
    <property type="entry name" value="PTH11-LIKE INTEGRAL MEMBRANE PROTEIN (AFU_ORTHOLOGUE AFUA_5G11245)"/>
    <property type="match status" value="1"/>
</dbReference>
<feature type="transmembrane region" description="Helical" evidence="7">
    <location>
        <begin position="160"/>
        <end position="185"/>
    </location>
</feature>
<organism evidence="9 10">
    <name type="scientific">Phaeomoniella chlamydospora</name>
    <name type="common">Phaeoacremonium chlamydosporum</name>
    <dbReference type="NCBI Taxonomy" id="158046"/>
    <lineage>
        <taxon>Eukaryota</taxon>
        <taxon>Fungi</taxon>
        <taxon>Dikarya</taxon>
        <taxon>Ascomycota</taxon>
        <taxon>Pezizomycotina</taxon>
        <taxon>Eurotiomycetes</taxon>
        <taxon>Chaetothyriomycetidae</taxon>
        <taxon>Phaeomoniellales</taxon>
        <taxon>Phaeomoniellaceae</taxon>
        <taxon>Phaeomoniella</taxon>
    </lineage>
</organism>
<keyword evidence="2 7" id="KW-0812">Transmembrane</keyword>
<evidence type="ECO:0000256" key="7">
    <source>
        <dbReference type="SAM" id="Phobius"/>
    </source>
</evidence>
<evidence type="ECO:0000256" key="5">
    <source>
        <dbReference type="ARBA" id="ARBA00038359"/>
    </source>
</evidence>
<evidence type="ECO:0000313" key="9">
    <source>
        <dbReference type="EMBL" id="KKY18187.1"/>
    </source>
</evidence>
<dbReference type="Pfam" id="PF20684">
    <property type="entry name" value="Fung_rhodopsin"/>
    <property type="match status" value="1"/>
</dbReference>
<dbReference type="GO" id="GO:0016020">
    <property type="term" value="C:membrane"/>
    <property type="evidence" value="ECO:0007669"/>
    <property type="project" value="UniProtKB-SubCell"/>
</dbReference>
<evidence type="ECO:0000313" key="10">
    <source>
        <dbReference type="Proteomes" id="UP000053317"/>
    </source>
</evidence>
<comment type="subcellular location">
    <subcellularLocation>
        <location evidence="1">Membrane</location>
        <topology evidence="1">Multi-pass membrane protein</topology>
    </subcellularLocation>
</comment>
<dbReference type="Proteomes" id="UP000053317">
    <property type="component" value="Unassembled WGS sequence"/>
</dbReference>
<feature type="domain" description="Rhodopsin" evidence="8">
    <location>
        <begin position="19"/>
        <end position="255"/>
    </location>
</feature>
<dbReference type="InterPro" id="IPR052337">
    <property type="entry name" value="SAT4-like"/>
</dbReference>
<comment type="similarity">
    <text evidence="5">Belongs to the SAT4 family.</text>
</comment>
<evidence type="ECO:0000256" key="2">
    <source>
        <dbReference type="ARBA" id="ARBA00022692"/>
    </source>
</evidence>
<evidence type="ECO:0000256" key="1">
    <source>
        <dbReference type="ARBA" id="ARBA00004141"/>
    </source>
</evidence>
<reference evidence="9 10" key="1">
    <citation type="submission" date="2015-05" db="EMBL/GenBank/DDBJ databases">
        <title>Distinctive expansion of gene families associated with plant cell wall degradation and secondary metabolism in the genomes of grapevine trunk pathogens.</title>
        <authorList>
            <person name="Lawrence D.P."/>
            <person name="Travadon R."/>
            <person name="Rolshausen P.E."/>
            <person name="Baumgartner K."/>
        </authorList>
    </citation>
    <scope>NUCLEOTIDE SEQUENCE [LARGE SCALE GENOMIC DNA]</scope>
    <source>
        <strain evidence="9">UCRPC4</strain>
    </source>
</reference>
<dbReference type="InterPro" id="IPR049326">
    <property type="entry name" value="Rhodopsin_dom_fungi"/>
</dbReference>
<evidence type="ECO:0000259" key="8">
    <source>
        <dbReference type="Pfam" id="PF20684"/>
    </source>
</evidence>
<keyword evidence="3 7" id="KW-1133">Transmembrane helix</keyword>
<feature type="compositionally biased region" description="Basic and acidic residues" evidence="6">
    <location>
        <begin position="351"/>
        <end position="365"/>
    </location>
</feature>
<proteinExistence type="inferred from homology"/>
<accession>A0A0G2E595</accession>